<evidence type="ECO:0000313" key="1">
    <source>
        <dbReference type="EMBL" id="POI18635.1"/>
    </source>
</evidence>
<accession>A0A2P4S3C2</accession>
<organism evidence="1 2">
    <name type="scientific">Bambusicola thoracicus</name>
    <name type="common">Chinese bamboo-partridge</name>
    <name type="synonym">Perdix thoracica</name>
    <dbReference type="NCBI Taxonomy" id="9083"/>
    <lineage>
        <taxon>Eukaryota</taxon>
        <taxon>Metazoa</taxon>
        <taxon>Chordata</taxon>
        <taxon>Craniata</taxon>
        <taxon>Vertebrata</taxon>
        <taxon>Euteleostomi</taxon>
        <taxon>Archelosauria</taxon>
        <taxon>Archosauria</taxon>
        <taxon>Dinosauria</taxon>
        <taxon>Saurischia</taxon>
        <taxon>Theropoda</taxon>
        <taxon>Coelurosauria</taxon>
        <taxon>Aves</taxon>
        <taxon>Neognathae</taxon>
        <taxon>Galloanserae</taxon>
        <taxon>Galliformes</taxon>
        <taxon>Phasianidae</taxon>
        <taxon>Perdicinae</taxon>
        <taxon>Bambusicola</taxon>
    </lineage>
</organism>
<dbReference type="AlphaFoldDB" id="A0A2P4S3C2"/>
<protein>
    <submittedName>
        <fullName evidence="1">Uncharacterized protein</fullName>
    </submittedName>
</protein>
<keyword evidence="2" id="KW-1185">Reference proteome</keyword>
<gene>
    <name evidence="1" type="ORF">CIB84_017621</name>
</gene>
<evidence type="ECO:0000313" key="2">
    <source>
        <dbReference type="Proteomes" id="UP000237246"/>
    </source>
</evidence>
<name>A0A2P4S3C2_BAMTH</name>
<comment type="caution">
    <text evidence="1">The sequence shown here is derived from an EMBL/GenBank/DDBJ whole genome shotgun (WGS) entry which is preliminary data.</text>
</comment>
<dbReference type="Proteomes" id="UP000237246">
    <property type="component" value="Unassembled WGS sequence"/>
</dbReference>
<proteinExistence type="predicted"/>
<dbReference type="EMBL" id="PPHD01119979">
    <property type="protein sequence ID" value="POI18635.1"/>
    <property type="molecule type" value="Genomic_DNA"/>
</dbReference>
<reference evidence="1 2" key="1">
    <citation type="submission" date="2018-01" db="EMBL/GenBank/DDBJ databases">
        <title>Comparison of the Chinese Bamboo Partridge and Red Junglefowl genome sequences highlights the importance of demography in genome evolution.</title>
        <authorList>
            <person name="Tiley G.P."/>
            <person name="Kimball R.T."/>
            <person name="Braun E.L."/>
            <person name="Burleigh J.G."/>
        </authorList>
    </citation>
    <scope>NUCLEOTIDE SEQUENCE [LARGE SCALE GENOMIC DNA]</scope>
    <source>
        <strain evidence="1">RTK389</strain>
        <tissue evidence="1">Blood</tissue>
    </source>
</reference>
<sequence>MYCGTVRHSVAVLSGCPTSALTHILLDTAQKWRVEPLFLETILDLCPICL</sequence>